<proteinExistence type="predicted"/>
<dbReference type="Pfam" id="PF01326">
    <property type="entry name" value="PPDK_N"/>
    <property type="match status" value="1"/>
</dbReference>
<dbReference type="GO" id="GO:0016301">
    <property type="term" value="F:kinase activity"/>
    <property type="evidence" value="ECO:0007669"/>
    <property type="project" value="InterPro"/>
</dbReference>
<dbReference type="InterPro" id="IPR002192">
    <property type="entry name" value="PPDK_AMP/ATP-bd"/>
</dbReference>
<dbReference type="Gene3D" id="3.30.1490.20">
    <property type="entry name" value="ATP-grasp fold, A domain"/>
    <property type="match status" value="1"/>
</dbReference>
<protein>
    <recommendedName>
        <fullName evidence="1">Pyruvate phosphate dikinase AMP/ATP-binding domain-containing protein</fullName>
    </recommendedName>
</protein>
<gene>
    <name evidence="2" type="ORF">S01H1_37603</name>
</gene>
<dbReference type="SUPFAM" id="SSF56059">
    <property type="entry name" value="Glutathione synthetase ATP-binding domain-like"/>
    <property type="match status" value="1"/>
</dbReference>
<feature type="domain" description="Pyruvate phosphate dikinase AMP/ATP-binding" evidence="1">
    <location>
        <begin position="19"/>
        <end position="118"/>
    </location>
</feature>
<evidence type="ECO:0000259" key="1">
    <source>
        <dbReference type="Pfam" id="PF01326"/>
    </source>
</evidence>
<name>X0VPN8_9ZZZZ</name>
<dbReference type="InterPro" id="IPR013815">
    <property type="entry name" value="ATP_grasp_subdomain_1"/>
</dbReference>
<sequence length="119" mass="12612">MDMALILFFPGPEKTTLAAVGGKGHSLIRLTEAGLPVPPGCVLTTEFFEPWFDEIKASAAWSALVKAAPDMWVSLCDELKGLCPALPLTAAQQQALTDLRTALAALDGNVRFAVRSSSP</sequence>
<dbReference type="AlphaFoldDB" id="X0VPN8"/>
<dbReference type="EMBL" id="BARS01023622">
    <property type="protein sequence ID" value="GAG13107.1"/>
    <property type="molecule type" value="Genomic_DNA"/>
</dbReference>
<dbReference type="GO" id="GO:0005524">
    <property type="term" value="F:ATP binding"/>
    <property type="evidence" value="ECO:0007669"/>
    <property type="project" value="InterPro"/>
</dbReference>
<comment type="caution">
    <text evidence="2">The sequence shown here is derived from an EMBL/GenBank/DDBJ whole genome shotgun (WGS) entry which is preliminary data.</text>
</comment>
<evidence type="ECO:0000313" key="2">
    <source>
        <dbReference type="EMBL" id="GAG13107.1"/>
    </source>
</evidence>
<organism evidence="2">
    <name type="scientific">marine sediment metagenome</name>
    <dbReference type="NCBI Taxonomy" id="412755"/>
    <lineage>
        <taxon>unclassified sequences</taxon>
        <taxon>metagenomes</taxon>
        <taxon>ecological metagenomes</taxon>
    </lineage>
</organism>
<reference evidence="2" key="1">
    <citation type="journal article" date="2014" name="Front. Microbiol.">
        <title>High frequency of phylogenetically diverse reductive dehalogenase-homologous genes in deep subseafloor sedimentary metagenomes.</title>
        <authorList>
            <person name="Kawai M."/>
            <person name="Futagami T."/>
            <person name="Toyoda A."/>
            <person name="Takaki Y."/>
            <person name="Nishi S."/>
            <person name="Hori S."/>
            <person name="Arai W."/>
            <person name="Tsubouchi T."/>
            <person name="Morono Y."/>
            <person name="Uchiyama I."/>
            <person name="Ito T."/>
            <person name="Fujiyama A."/>
            <person name="Inagaki F."/>
            <person name="Takami H."/>
        </authorList>
    </citation>
    <scope>NUCLEOTIDE SEQUENCE</scope>
    <source>
        <strain evidence="2">Expedition CK06-06</strain>
    </source>
</reference>
<accession>X0VPN8</accession>
<feature type="non-terminal residue" evidence="2">
    <location>
        <position position="119"/>
    </location>
</feature>